<reference evidence="4" key="1">
    <citation type="submission" date="2020-11" db="EMBL/GenBank/DDBJ databases">
        <title>Nocardia NEAU-351.nov., a novel actinomycete isolated from the cow dung.</title>
        <authorList>
            <person name="Zhang X."/>
        </authorList>
    </citation>
    <scope>NUCLEOTIDE SEQUENCE</scope>
    <source>
        <strain evidence="4">NEAU-351</strain>
    </source>
</reference>
<keyword evidence="5" id="KW-1185">Reference proteome</keyword>
<evidence type="ECO:0000256" key="2">
    <source>
        <dbReference type="SAM" id="Phobius"/>
    </source>
</evidence>
<keyword evidence="2" id="KW-0812">Transmembrane</keyword>
<dbReference type="Proteomes" id="UP000655751">
    <property type="component" value="Unassembled WGS sequence"/>
</dbReference>
<dbReference type="Pfam" id="PF01569">
    <property type="entry name" value="PAP2"/>
    <property type="match status" value="1"/>
</dbReference>
<dbReference type="PANTHER" id="PTHR14969">
    <property type="entry name" value="SPHINGOSINE-1-PHOSPHATE PHOSPHOHYDROLASE"/>
    <property type="match status" value="1"/>
</dbReference>
<name>A0A931IFQ0_9NOCA</name>
<keyword evidence="2" id="KW-0472">Membrane</keyword>
<feature type="transmembrane region" description="Helical" evidence="2">
    <location>
        <begin position="78"/>
        <end position="99"/>
    </location>
</feature>
<feature type="transmembrane region" description="Helical" evidence="2">
    <location>
        <begin position="176"/>
        <end position="197"/>
    </location>
</feature>
<dbReference type="PANTHER" id="PTHR14969:SF13">
    <property type="entry name" value="AT30094P"/>
    <property type="match status" value="1"/>
</dbReference>
<evidence type="ECO:0000259" key="3">
    <source>
        <dbReference type="SMART" id="SM00014"/>
    </source>
</evidence>
<evidence type="ECO:0000313" key="5">
    <source>
        <dbReference type="Proteomes" id="UP000655751"/>
    </source>
</evidence>
<feature type="transmembrane region" description="Helical" evidence="2">
    <location>
        <begin position="119"/>
        <end position="138"/>
    </location>
</feature>
<proteinExistence type="predicted"/>
<evidence type="ECO:0000313" key="4">
    <source>
        <dbReference type="EMBL" id="MBH0778848.1"/>
    </source>
</evidence>
<feature type="domain" description="Phosphatidic acid phosphatase type 2/haloperoxidase" evidence="3">
    <location>
        <begin position="78"/>
        <end position="191"/>
    </location>
</feature>
<protein>
    <submittedName>
        <fullName evidence="4">Phosphatase PAP2 family protein</fullName>
    </submittedName>
</protein>
<dbReference type="SUPFAM" id="SSF48317">
    <property type="entry name" value="Acid phosphatase/Vanadium-dependent haloperoxidase"/>
    <property type="match status" value="1"/>
</dbReference>
<feature type="region of interest" description="Disordered" evidence="1">
    <location>
        <begin position="202"/>
        <end position="273"/>
    </location>
</feature>
<dbReference type="InterPro" id="IPR036938">
    <property type="entry name" value="PAP2/HPO_sf"/>
</dbReference>
<dbReference type="RefSeq" id="WP_196151139.1">
    <property type="nucleotide sequence ID" value="NZ_JADMLG010000008.1"/>
</dbReference>
<dbReference type="EMBL" id="JADMLG010000008">
    <property type="protein sequence ID" value="MBH0778848.1"/>
    <property type="molecule type" value="Genomic_DNA"/>
</dbReference>
<organism evidence="4 5">
    <name type="scientific">Nocardia bovistercoris</name>
    <dbReference type="NCBI Taxonomy" id="2785916"/>
    <lineage>
        <taxon>Bacteria</taxon>
        <taxon>Bacillati</taxon>
        <taxon>Actinomycetota</taxon>
        <taxon>Actinomycetes</taxon>
        <taxon>Mycobacteriales</taxon>
        <taxon>Nocardiaceae</taxon>
        <taxon>Nocardia</taxon>
    </lineage>
</organism>
<keyword evidence="2" id="KW-1133">Transmembrane helix</keyword>
<dbReference type="CDD" id="cd03392">
    <property type="entry name" value="PAP2_like_2"/>
    <property type="match status" value="1"/>
</dbReference>
<dbReference type="Gene3D" id="1.20.144.10">
    <property type="entry name" value="Phosphatidic acid phosphatase type 2/haloperoxidase"/>
    <property type="match status" value="1"/>
</dbReference>
<dbReference type="SMART" id="SM00014">
    <property type="entry name" value="acidPPc"/>
    <property type="match status" value="1"/>
</dbReference>
<comment type="caution">
    <text evidence="4">The sequence shown here is derived from an EMBL/GenBank/DDBJ whole genome shotgun (WGS) entry which is preliminary data.</text>
</comment>
<accession>A0A931IFQ0</accession>
<dbReference type="AlphaFoldDB" id="A0A931IFQ0"/>
<sequence length="273" mass="29241">MIATLLVVFVAVLTHDVLRDSGLARIDPEISNWTVARRTDALTVLARTVTVLGDTLVLTVITTLVCAALLWRGHRRDALLIALTGIGASVLTFTGKRLVGRSRPPAVDRLAYEPSLSYPSGHSLGTMAVIGIMAVTLIPRLHRTAARIAAAAAAVIFVAAVGLSRIYLGVHWPTDVLAGWSIGALWVLTCVSVYAYAKRRSRADSGGPADTEASAGDSPPSTNTDPPHPALTESTMNTRTECPEIDEPIRGRDSPTGSRRDSRTAYRPRIHKH</sequence>
<evidence type="ECO:0000256" key="1">
    <source>
        <dbReference type="SAM" id="MobiDB-lite"/>
    </source>
</evidence>
<feature type="compositionally biased region" description="Basic and acidic residues" evidence="1">
    <location>
        <begin position="247"/>
        <end position="264"/>
    </location>
</feature>
<feature type="transmembrane region" description="Helical" evidence="2">
    <location>
        <begin position="51"/>
        <end position="71"/>
    </location>
</feature>
<dbReference type="InterPro" id="IPR000326">
    <property type="entry name" value="PAP2/HPO"/>
</dbReference>
<gene>
    <name evidence="4" type="ORF">IT779_21445</name>
</gene>
<feature type="transmembrane region" description="Helical" evidence="2">
    <location>
        <begin position="150"/>
        <end position="170"/>
    </location>
</feature>